<name>A0A1N7NG74_9FLAO</name>
<protein>
    <submittedName>
        <fullName evidence="1">Uncharacterized protein</fullName>
    </submittedName>
</protein>
<dbReference type="EMBL" id="FTOL01000003">
    <property type="protein sequence ID" value="SIS97238.1"/>
    <property type="molecule type" value="Genomic_DNA"/>
</dbReference>
<reference evidence="2" key="1">
    <citation type="submission" date="2017-01" db="EMBL/GenBank/DDBJ databases">
        <authorList>
            <person name="Varghese N."/>
            <person name="Submissions S."/>
        </authorList>
    </citation>
    <scope>NUCLEOTIDE SEQUENCE [LARGE SCALE GENOMIC DNA]</scope>
    <source>
        <strain evidence="2">DSM 18017</strain>
    </source>
</reference>
<dbReference type="OrthoDB" id="980645at2"/>
<dbReference type="RefSeq" id="WP_076552199.1">
    <property type="nucleotide sequence ID" value="NZ_FTOL01000003.1"/>
</dbReference>
<dbReference type="Proteomes" id="UP000186744">
    <property type="component" value="Unassembled WGS sequence"/>
</dbReference>
<evidence type="ECO:0000313" key="2">
    <source>
        <dbReference type="Proteomes" id="UP000186744"/>
    </source>
</evidence>
<keyword evidence="2" id="KW-1185">Reference proteome</keyword>
<evidence type="ECO:0000313" key="1">
    <source>
        <dbReference type="EMBL" id="SIS97238.1"/>
    </source>
</evidence>
<proteinExistence type="predicted"/>
<dbReference type="AlphaFoldDB" id="A0A1N7NG74"/>
<organism evidence="1 2">
    <name type="scientific">Chryseobacterium ureilyticum</name>
    <dbReference type="NCBI Taxonomy" id="373668"/>
    <lineage>
        <taxon>Bacteria</taxon>
        <taxon>Pseudomonadati</taxon>
        <taxon>Bacteroidota</taxon>
        <taxon>Flavobacteriia</taxon>
        <taxon>Flavobacteriales</taxon>
        <taxon>Weeksellaceae</taxon>
        <taxon>Chryseobacterium group</taxon>
        <taxon>Chryseobacterium</taxon>
    </lineage>
</organism>
<gene>
    <name evidence="1" type="ORF">SAMN05421786_103504</name>
</gene>
<sequence>MKLLYSILFTFYMVFRPLIPMVEYAVNYDYIVNTLCVNKSKPEIHCNGKCYLSKELAKTNNDTESTPFNKVKNSGQKILDIYILPEIAELIITEKILFFNFSFTYEAAYSFLFLKHIFKPPVF</sequence>
<dbReference type="STRING" id="373668.SAMN05421786_103504"/>
<accession>A0A1N7NG74</accession>